<evidence type="ECO:0000259" key="3">
    <source>
        <dbReference type="Pfam" id="PF25545"/>
    </source>
</evidence>
<organism evidence="4 5">
    <name type="scientific">Knufia peltigerae</name>
    <dbReference type="NCBI Taxonomy" id="1002370"/>
    <lineage>
        <taxon>Eukaryota</taxon>
        <taxon>Fungi</taxon>
        <taxon>Dikarya</taxon>
        <taxon>Ascomycota</taxon>
        <taxon>Pezizomycotina</taxon>
        <taxon>Eurotiomycetes</taxon>
        <taxon>Chaetothyriomycetidae</taxon>
        <taxon>Chaetothyriales</taxon>
        <taxon>Trichomeriaceae</taxon>
        <taxon>Knufia</taxon>
    </lineage>
</organism>
<dbReference type="Proteomes" id="UP001172681">
    <property type="component" value="Unassembled WGS sequence"/>
</dbReference>
<feature type="compositionally biased region" description="Polar residues" evidence="2">
    <location>
        <begin position="504"/>
        <end position="517"/>
    </location>
</feature>
<name>A0AA39CXK5_9EURO</name>
<sequence length="621" mass="68397">MATIMGDSTPPADADLPPSFYDGTHLQWEAYRQHVLGPHRIRIVGSAPKDKLPSRLLAMIEAEVSCTAKFDELKHAFQEQVRMGRGFGPSPLFPPNLLPPCYDEPNLARCMIPCFSRETLPTRTVDQKSPFYELSIPRSGLGCGFSVSALTSDELNILPSSLVTTGTTVDFDSGYVSPGAAVYCPFLIFERAYDDKEHRIQIANNQCATGGACCVRALQMLYSRAGLTMREPPIAFSCVIENTFAVVNMHWIDHGQYYCMAPLCKFDLTNNEHFGHFLVWIDSIGKWALGNLLPLIKTALKRLRQQDSPLPTPKATRLTLNTTDFSNEAIIKGLQSTFDGVPWRFDDDDFTPVSSSTASWGSPLMTDINFSNHPISARHPGRTPISAVPGKQSLTQLGQLPTPPPAYAQSPDLVWQKRLTHAMDEIRDLQKQLQDLRNDFKCSNDSTQSDMSVIKTTLQSVLRKETLTIRHRGIPSGVQEAWATQTLPRSPLINEIRPALGFENTSSCQDGSDQSEAFPTEPLSPGPLSPGLVSPGLASPTFSVFSDSNVVMVPPAPPKSASFFKFVSAMVTGHLIGALIPNMFIRIFVLGCVTDVCMLAFASPHLPSSAEYLFSLWRSQR</sequence>
<evidence type="ECO:0000256" key="2">
    <source>
        <dbReference type="SAM" id="MobiDB-lite"/>
    </source>
</evidence>
<evidence type="ECO:0000313" key="4">
    <source>
        <dbReference type="EMBL" id="KAJ9633704.1"/>
    </source>
</evidence>
<dbReference type="Pfam" id="PF25545">
    <property type="entry name" value="DUF7924"/>
    <property type="match status" value="1"/>
</dbReference>
<dbReference type="InterPro" id="IPR057684">
    <property type="entry name" value="DUF7924"/>
</dbReference>
<dbReference type="EMBL" id="JAPDRN010000043">
    <property type="protein sequence ID" value="KAJ9633704.1"/>
    <property type="molecule type" value="Genomic_DNA"/>
</dbReference>
<comment type="caution">
    <text evidence="4">The sequence shown here is derived from an EMBL/GenBank/DDBJ whole genome shotgun (WGS) entry which is preliminary data.</text>
</comment>
<feature type="region of interest" description="Disordered" evidence="2">
    <location>
        <begin position="504"/>
        <end position="525"/>
    </location>
</feature>
<reference evidence="4" key="1">
    <citation type="submission" date="2022-10" db="EMBL/GenBank/DDBJ databases">
        <title>Culturing micro-colonial fungi from biological soil crusts in the Mojave desert and describing Neophaeococcomyces mojavensis, and introducing the new genera and species Taxawa tesnikishii.</title>
        <authorList>
            <person name="Kurbessoian T."/>
            <person name="Stajich J.E."/>
        </authorList>
    </citation>
    <scope>NUCLEOTIDE SEQUENCE</scope>
    <source>
        <strain evidence="4">TK_35</strain>
    </source>
</reference>
<dbReference type="PANTHER" id="PTHR42470:SF2">
    <property type="match status" value="1"/>
</dbReference>
<proteinExistence type="predicted"/>
<feature type="coiled-coil region" evidence="1">
    <location>
        <begin position="419"/>
        <end position="446"/>
    </location>
</feature>
<evidence type="ECO:0000256" key="1">
    <source>
        <dbReference type="SAM" id="Coils"/>
    </source>
</evidence>
<evidence type="ECO:0000313" key="5">
    <source>
        <dbReference type="Proteomes" id="UP001172681"/>
    </source>
</evidence>
<accession>A0AA39CXK5</accession>
<dbReference type="AlphaFoldDB" id="A0AA39CXK5"/>
<gene>
    <name evidence="4" type="ORF">H2204_006701</name>
</gene>
<keyword evidence="5" id="KW-1185">Reference proteome</keyword>
<feature type="domain" description="DUF7924" evidence="3">
    <location>
        <begin position="135"/>
        <end position="299"/>
    </location>
</feature>
<dbReference type="PANTHER" id="PTHR42470">
    <property type="entry name" value="VAST DOMAIN-CONTAINING PROTEIN"/>
    <property type="match status" value="1"/>
</dbReference>
<protein>
    <recommendedName>
        <fullName evidence="3">DUF7924 domain-containing protein</fullName>
    </recommendedName>
</protein>
<keyword evidence="1" id="KW-0175">Coiled coil</keyword>